<gene>
    <name evidence="2" type="ORF">D3878_13190</name>
</gene>
<keyword evidence="1" id="KW-1133">Transmembrane helix</keyword>
<organism evidence="2 3">
    <name type="scientific">Noviherbaspirillum sedimenti</name>
    <dbReference type="NCBI Taxonomy" id="2320865"/>
    <lineage>
        <taxon>Bacteria</taxon>
        <taxon>Pseudomonadati</taxon>
        <taxon>Pseudomonadota</taxon>
        <taxon>Betaproteobacteria</taxon>
        <taxon>Burkholderiales</taxon>
        <taxon>Oxalobacteraceae</taxon>
        <taxon>Noviherbaspirillum</taxon>
    </lineage>
</organism>
<evidence type="ECO:0000256" key="1">
    <source>
        <dbReference type="SAM" id="Phobius"/>
    </source>
</evidence>
<evidence type="ECO:0000313" key="2">
    <source>
        <dbReference type="EMBL" id="RJG02414.1"/>
    </source>
</evidence>
<dbReference type="EMBL" id="QYUQ01000002">
    <property type="protein sequence ID" value="RJG02414.1"/>
    <property type="molecule type" value="Genomic_DNA"/>
</dbReference>
<keyword evidence="1" id="KW-0812">Transmembrane</keyword>
<protein>
    <submittedName>
        <fullName evidence="2">Uncharacterized protein</fullName>
    </submittedName>
</protein>
<proteinExistence type="predicted"/>
<comment type="caution">
    <text evidence="2">The sequence shown here is derived from an EMBL/GenBank/DDBJ whole genome shotgun (WGS) entry which is preliminary data.</text>
</comment>
<evidence type="ECO:0000313" key="3">
    <source>
        <dbReference type="Proteomes" id="UP000266327"/>
    </source>
</evidence>
<sequence>MRLHRNLTQVIRQFLLPDLFTVRWCRWLLPALFVASVSGCAVVAVADAAVTVVATGVKVTAKAVGAAADVVIPDGDDK</sequence>
<feature type="transmembrane region" description="Helical" evidence="1">
    <location>
        <begin position="27"/>
        <end position="53"/>
    </location>
</feature>
<dbReference type="AlphaFoldDB" id="A0A3A3G3J1"/>
<keyword evidence="3" id="KW-1185">Reference proteome</keyword>
<dbReference type="Proteomes" id="UP000266327">
    <property type="component" value="Unassembled WGS sequence"/>
</dbReference>
<keyword evidence="1" id="KW-0472">Membrane</keyword>
<reference evidence="3" key="1">
    <citation type="submission" date="2018-09" db="EMBL/GenBank/DDBJ databases">
        <authorList>
            <person name="Zhu H."/>
        </authorList>
    </citation>
    <scope>NUCLEOTIDE SEQUENCE [LARGE SCALE GENOMIC DNA]</scope>
    <source>
        <strain evidence="3">K1S02-23</strain>
    </source>
</reference>
<accession>A0A3A3G3J1</accession>
<name>A0A3A3G3J1_9BURK</name>